<dbReference type="EMBL" id="JANBPG010000507">
    <property type="protein sequence ID" value="KAJ1895930.1"/>
    <property type="molecule type" value="Genomic_DNA"/>
</dbReference>
<name>A0ACC1IK11_9FUNG</name>
<organism evidence="1 2">
    <name type="scientific">Kickxella alabastrina</name>
    <dbReference type="NCBI Taxonomy" id="61397"/>
    <lineage>
        <taxon>Eukaryota</taxon>
        <taxon>Fungi</taxon>
        <taxon>Fungi incertae sedis</taxon>
        <taxon>Zoopagomycota</taxon>
        <taxon>Kickxellomycotina</taxon>
        <taxon>Kickxellomycetes</taxon>
        <taxon>Kickxellales</taxon>
        <taxon>Kickxellaceae</taxon>
        <taxon>Kickxella</taxon>
    </lineage>
</organism>
<evidence type="ECO:0000313" key="1">
    <source>
        <dbReference type="EMBL" id="KAJ1895930.1"/>
    </source>
</evidence>
<reference evidence="1" key="1">
    <citation type="submission" date="2022-07" db="EMBL/GenBank/DDBJ databases">
        <title>Phylogenomic reconstructions and comparative analyses of Kickxellomycotina fungi.</title>
        <authorList>
            <person name="Reynolds N.K."/>
            <person name="Stajich J.E."/>
            <person name="Barry K."/>
            <person name="Grigoriev I.V."/>
            <person name="Crous P."/>
            <person name="Smith M.E."/>
        </authorList>
    </citation>
    <scope>NUCLEOTIDE SEQUENCE</scope>
    <source>
        <strain evidence="1">Benny 63K</strain>
    </source>
</reference>
<protein>
    <submittedName>
        <fullName evidence="1">Plasma membrane fusion protein prm1</fullName>
    </submittedName>
</protein>
<comment type="caution">
    <text evidence="1">The sequence shown here is derived from an EMBL/GenBank/DDBJ whole genome shotgun (WGS) entry which is preliminary data.</text>
</comment>
<sequence length="1267" mass="140319">MAKDNPYNRLNDDKGAGYSNYPKDKKYNDAASEYDDMSEYDRYSRIQQDPLTANTYAFNPPSTNKAPAYDYPSGKPTYSEKSNNDYKPSTSSSKKSPAYDRDYPSDKPSSSKEKNLVDYVENSTGNIKRDPYPNTYVDSTKGFTDFAPYDKENDNYDYDYTSDYIGSPVVKSSSKGKGKGKATHAGVPAAPPVPPMPATSKKYNDQYYDAPKPKHETLSVNYDAQSDYYNEPRSNYNSRKNDYVKPTPSASAVAAATAIVTPRKNNHDSRYDSRYASGYNDYPDSRRVYKDEPKGNYTEKSQRNEKGYGRHEISAYVGKWGRISRTWASYSVILLVFMGVGFLMMADSAREKAQDSMQAINSGCLSVQTASEAVINSPRTAAISSLTMVQTAAQSIIDLTGRSILKIFTMLQTLIVWVLKMYFGTYICIAEVIIRTALMVAEEVSKIITDLLNVAVDAVVSNLQNVAATVASGIQDAANGIVGFFTGGSNDNAVDFHIDDIRQQLDVKIPTDWISSISGLADKIPTEDDIFGNITELLDIPFNMLRNIAMKGFNDIDLNFVDGIKFPDEKNMTMCDNPVGQDTIKAIGDAVAMIYFIGGLAVIAAAGALIIFQIIMVLRSYNKEQLRMQEFRQDLVEYIPPVIPSKETISTVPVTREEMDLFKLPGNPILNKLTRWQIGSFGNSERTAAWRWWMDYVWYPPAFACLIAGAIGLACIFMQVRAIDALRAEYVPRLAQDFDAFQYDFISNQVLGSVRNDSHELAYDINNGINGSEYNLNRTLFGPINDGTDSLNNTLNDFVGTYINGIRSVFGGTVLQYPVEGLVNCTLTKNIRSLQQILSFIDEYASGVDLPRISENVLYTPALKLMSPVNKTVTALRKFAVGEFIPNATLIDAERFPTRNDLKVSSRSEVRESRISVQSILQESQLSEESEESEALVSKLLEMSEMSALLSESGGEFGLETDTGTGTSPAISASLDSSSINSGTNILLKRQVALQSVSDMETADDIPTISSLPDSSSLISSISSKPLSSTLLPTHSASNSMSQGNDGELGDLEDESSLYSYDYDTLPDSLTKEEIVSAQKYGGYTGGLVGNLCDSYVASLKRQIPLMMALISVWFIIALVGLVHVFSDYQNRVEEYPELTFTGFSIDYDELRETVRSVWRKRTPTDQHKLIAFVIPRGEVTASDYHILSHGDYQNLLIQLNLKDSNCVFYELENGYFQTLNNNSASSDSIVDRSTVVFNEYVVVCPESTGRFARAKCPAVTAINIVN</sequence>
<keyword evidence="2" id="KW-1185">Reference proteome</keyword>
<evidence type="ECO:0000313" key="2">
    <source>
        <dbReference type="Proteomes" id="UP001150581"/>
    </source>
</evidence>
<gene>
    <name evidence="1" type="primary">PRM1_1</name>
    <name evidence="1" type="ORF">LPJ66_004296</name>
</gene>
<accession>A0ACC1IK11</accession>
<dbReference type="Proteomes" id="UP001150581">
    <property type="component" value="Unassembled WGS sequence"/>
</dbReference>
<proteinExistence type="predicted"/>